<keyword evidence="1" id="KW-0732">Signal</keyword>
<comment type="caution">
    <text evidence="2">The sequence shown here is derived from an EMBL/GenBank/DDBJ whole genome shotgun (WGS) entry which is preliminary data.</text>
</comment>
<reference evidence="2 3" key="1">
    <citation type="submission" date="2024-05" db="EMBL/GenBank/DDBJ databases">
        <title>Genome sequencing and assembly of Indian major carp, Cirrhinus mrigala (Hamilton, 1822).</title>
        <authorList>
            <person name="Mohindra V."/>
            <person name="Chowdhury L.M."/>
            <person name="Lal K."/>
            <person name="Jena J.K."/>
        </authorList>
    </citation>
    <scope>NUCLEOTIDE SEQUENCE [LARGE SCALE GENOMIC DNA]</scope>
    <source>
        <strain evidence="2">CM1030</strain>
        <tissue evidence="2">Blood</tissue>
    </source>
</reference>
<evidence type="ECO:0000313" key="3">
    <source>
        <dbReference type="Proteomes" id="UP001529510"/>
    </source>
</evidence>
<feature type="non-terminal residue" evidence="2">
    <location>
        <position position="1"/>
    </location>
</feature>
<sequence>ASLTTSSTLNLCLTCWAFWVLWTPTGSTRTISLAAPIPTSPLITSPCLHNWSCSSPIRLLSTAFICL</sequence>
<keyword evidence="3" id="KW-1185">Reference proteome</keyword>
<dbReference type="AlphaFoldDB" id="A0ABD0NKA2"/>
<feature type="chain" id="PRO_5044838816" evidence="1">
    <location>
        <begin position="28"/>
        <end position="67"/>
    </location>
</feature>
<feature type="non-terminal residue" evidence="2">
    <location>
        <position position="67"/>
    </location>
</feature>
<dbReference type="EMBL" id="JAMKFB020000021">
    <property type="protein sequence ID" value="KAL0162395.1"/>
    <property type="molecule type" value="Genomic_DNA"/>
</dbReference>
<accession>A0ABD0NKA2</accession>
<organism evidence="2 3">
    <name type="scientific">Cirrhinus mrigala</name>
    <name type="common">Mrigala</name>
    <dbReference type="NCBI Taxonomy" id="683832"/>
    <lineage>
        <taxon>Eukaryota</taxon>
        <taxon>Metazoa</taxon>
        <taxon>Chordata</taxon>
        <taxon>Craniata</taxon>
        <taxon>Vertebrata</taxon>
        <taxon>Euteleostomi</taxon>
        <taxon>Actinopterygii</taxon>
        <taxon>Neopterygii</taxon>
        <taxon>Teleostei</taxon>
        <taxon>Ostariophysi</taxon>
        <taxon>Cypriniformes</taxon>
        <taxon>Cyprinidae</taxon>
        <taxon>Labeoninae</taxon>
        <taxon>Labeonini</taxon>
        <taxon>Cirrhinus</taxon>
    </lineage>
</organism>
<protein>
    <submittedName>
        <fullName evidence="2">Uncharacterized protein</fullName>
    </submittedName>
</protein>
<evidence type="ECO:0000313" key="2">
    <source>
        <dbReference type="EMBL" id="KAL0162395.1"/>
    </source>
</evidence>
<proteinExistence type="predicted"/>
<feature type="signal peptide" evidence="1">
    <location>
        <begin position="1"/>
        <end position="27"/>
    </location>
</feature>
<name>A0ABD0NKA2_CIRMR</name>
<evidence type="ECO:0000256" key="1">
    <source>
        <dbReference type="SAM" id="SignalP"/>
    </source>
</evidence>
<dbReference type="Proteomes" id="UP001529510">
    <property type="component" value="Unassembled WGS sequence"/>
</dbReference>
<gene>
    <name evidence="2" type="ORF">M9458_041791</name>
</gene>